<dbReference type="PANTHER" id="PTHR14187">
    <property type="entry name" value="ALPHA KINASE/ELONGATION FACTOR 2 KINASE"/>
    <property type="match status" value="1"/>
</dbReference>
<evidence type="ECO:0000313" key="2">
    <source>
        <dbReference type="Proteomes" id="UP000738359"/>
    </source>
</evidence>
<proteinExistence type="predicted"/>
<name>A0A9P6J3Z7_MORAP</name>
<keyword evidence="2" id="KW-1185">Reference proteome</keyword>
<dbReference type="SUPFAM" id="SSF53067">
    <property type="entry name" value="Actin-like ATPase domain"/>
    <property type="match status" value="2"/>
</dbReference>
<dbReference type="EMBL" id="JAAAHY010000587">
    <property type="protein sequence ID" value="KAF9961370.1"/>
    <property type="molecule type" value="Genomic_DNA"/>
</dbReference>
<sequence length="552" mass="62166">MTQINFHSDDFDPDDFPIVVAIDFGSTFSPKQNIQYAKTPTLNLYKKVNGKHTMMEWGWKSKLEMEAPSASEKIQLAQYKPYLDENLELTPWKNIVSVPDAISDYLHALHEYAAEKILLEFGPSYSRKSFRYCLTVPAMWSDKAKDVMRKAAVKANLITETDHPERLMLVSEPEAAALYCERACKQYELEHGDRFLICDAGGGTIDLIVYDIDSSTQGRRLSEVTKGHGASCGSMFIDMNFCTLLIEKFSSQGVKLPEDIILKLIETFAYQLKPHFDGAEDQYLSLPRSNCFDHLEDPGTIGIDGGYMCLKATELKEIVFEPVVRKVLDLIREQLSGARNCSAIFMVGGFGASNYLLHRVKQEHSRTVKIISAPYRPELAVVCGAVYVGLSPKTVAARVSRRCYGVSCYMKFEDGVDPIALKRNKIEGIVCVDRFDVFVTKGQKIQVNECVTRNHHVVKQNSYDTGACAIRIHTINGQPPRYTTGLPELAEILIPGPFKSSDPPSYEVSIKLKMYFGLNEIKAEALIEGKRYSTILRFEDGDSYTRPQQQFL</sequence>
<dbReference type="PANTHER" id="PTHR14187:SF5">
    <property type="entry name" value="HEAT SHOCK 70 KDA PROTEIN 12A"/>
    <property type="match status" value="1"/>
</dbReference>
<dbReference type="AlphaFoldDB" id="A0A9P6J3Z7"/>
<organism evidence="1 2">
    <name type="scientific">Mortierella alpina</name>
    <name type="common">Oleaginous fungus</name>
    <name type="synonym">Mortierella renispora</name>
    <dbReference type="NCBI Taxonomy" id="64518"/>
    <lineage>
        <taxon>Eukaryota</taxon>
        <taxon>Fungi</taxon>
        <taxon>Fungi incertae sedis</taxon>
        <taxon>Mucoromycota</taxon>
        <taxon>Mortierellomycotina</taxon>
        <taxon>Mortierellomycetes</taxon>
        <taxon>Mortierellales</taxon>
        <taxon>Mortierellaceae</taxon>
        <taxon>Mortierella</taxon>
    </lineage>
</organism>
<dbReference type="Proteomes" id="UP000738359">
    <property type="component" value="Unassembled WGS sequence"/>
</dbReference>
<dbReference type="OrthoDB" id="2963168at2759"/>
<keyword evidence="1" id="KW-0346">Stress response</keyword>
<gene>
    <name evidence="1" type="primary">HSPA12A_2</name>
    <name evidence="1" type="ORF">BGZ70_008300</name>
</gene>
<dbReference type="Gene3D" id="3.30.420.40">
    <property type="match status" value="2"/>
</dbReference>
<comment type="caution">
    <text evidence="1">The sequence shown here is derived from an EMBL/GenBank/DDBJ whole genome shotgun (WGS) entry which is preliminary data.</text>
</comment>
<reference evidence="1" key="1">
    <citation type="journal article" date="2020" name="Fungal Divers.">
        <title>Resolving the Mortierellaceae phylogeny through synthesis of multi-gene phylogenetics and phylogenomics.</title>
        <authorList>
            <person name="Vandepol N."/>
            <person name="Liber J."/>
            <person name="Desiro A."/>
            <person name="Na H."/>
            <person name="Kennedy M."/>
            <person name="Barry K."/>
            <person name="Grigoriev I.V."/>
            <person name="Miller A.N."/>
            <person name="O'Donnell K."/>
            <person name="Stajich J.E."/>
            <person name="Bonito G."/>
        </authorList>
    </citation>
    <scope>NUCLEOTIDE SEQUENCE</scope>
    <source>
        <strain evidence="1">CK1249</strain>
    </source>
</reference>
<evidence type="ECO:0000313" key="1">
    <source>
        <dbReference type="EMBL" id="KAF9961370.1"/>
    </source>
</evidence>
<protein>
    <submittedName>
        <fullName evidence="1">Heat shock 70 kDa protein 12A</fullName>
    </submittedName>
</protein>
<dbReference type="Gene3D" id="3.90.640.10">
    <property type="entry name" value="Actin, Chain A, domain 4"/>
    <property type="match status" value="1"/>
</dbReference>
<accession>A0A9P6J3Z7</accession>
<dbReference type="InterPro" id="IPR043129">
    <property type="entry name" value="ATPase_NBD"/>
</dbReference>